<dbReference type="Gene3D" id="3.30.300.30">
    <property type="match status" value="1"/>
</dbReference>
<dbReference type="Gene3D" id="3.40.50.12780">
    <property type="entry name" value="N-terminal domain of ligase-like"/>
    <property type="match status" value="1"/>
</dbReference>
<accession>A0A1M7ZIG8</accession>
<dbReference type="InterPro" id="IPR000873">
    <property type="entry name" value="AMP-dep_synth/lig_dom"/>
</dbReference>
<evidence type="ECO:0000259" key="4">
    <source>
        <dbReference type="Pfam" id="PF16177"/>
    </source>
</evidence>
<organism evidence="5 6">
    <name type="scientific">Pseudoxanthobacter soli DSM 19599</name>
    <dbReference type="NCBI Taxonomy" id="1123029"/>
    <lineage>
        <taxon>Bacteria</taxon>
        <taxon>Pseudomonadati</taxon>
        <taxon>Pseudomonadota</taxon>
        <taxon>Alphaproteobacteria</taxon>
        <taxon>Hyphomicrobiales</taxon>
        <taxon>Segnochrobactraceae</taxon>
        <taxon>Pseudoxanthobacter</taxon>
    </lineage>
</organism>
<feature type="domain" description="AMP-dependent synthetase/ligase" evidence="2">
    <location>
        <begin position="67"/>
        <end position="454"/>
    </location>
</feature>
<feature type="domain" description="Acetyl-coenzyme A synthetase N-terminal" evidence="4">
    <location>
        <begin position="9"/>
        <end position="63"/>
    </location>
</feature>
<dbReference type="InterPro" id="IPR042099">
    <property type="entry name" value="ANL_N_sf"/>
</dbReference>
<sequence>MKRSEASRYHAVYGAWQNDPSGFWAEAATAIDWFSSWDTPFDAALGVYGRWFPGATTNVAHNCLDRHVAAGRGDQPALVHESPVTGTRTVFTYADLTARVEAFAAVLADHGVGKGDRVVVYMPMIPEAVITMLAAARLGAVHSVVFGGFAARELATRIEDAEPKVIVSASCGIEPGRVVAYKPLVDEAIVLSSHKPAFNLVFQRPQSAAALSRAEDVDAGALFAAALAAGRRVACVPVEATDPHYILYTSGTTGVPKGVVRDTAGMVALKWTMHAIYGLSPGEAFFTASDIGWVVGHSYIVYGPLLHGCTTVLYEGKPVGTPDAGQFWRVIEQNNVVALFTAPTALRAIKKEDPEGRFLSGRTLPSLRALFLAGERADPDTAEWASHLLKVPVIDNWWQTETGWPIAANPLGLGLVHARYGSAAVPMPGHGLEVVDDDGHPLPHGVLGNLVIRLPLPPGCLPTLWNRDGRFRADYLSDFPGYYKTSDAGYIDGEGCVFVMGRTDDIINVAGHRLSTGGMEEVLAGHPAVAECAVVGISDALKGQTPCGFVVLKSGVGQAPAEIEAELVARVRQIIGPVASFRLAIVVDRLPKTRSGKILRAAIRQLADGEPVRVPATIDDASVLGEIEDVLQARGVLDRLAEQVGG</sequence>
<dbReference type="GO" id="GO:0050218">
    <property type="term" value="F:propionate-CoA ligase activity"/>
    <property type="evidence" value="ECO:0007669"/>
    <property type="project" value="TreeGrafter"/>
</dbReference>
<dbReference type="PROSITE" id="PS00455">
    <property type="entry name" value="AMP_BINDING"/>
    <property type="match status" value="1"/>
</dbReference>
<evidence type="ECO:0000259" key="3">
    <source>
        <dbReference type="Pfam" id="PF13193"/>
    </source>
</evidence>
<feature type="domain" description="AMP-binding enzyme C-terminal" evidence="3">
    <location>
        <begin position="519"/>
        <end position="597"/>
    </location>
</feature>
<dbReference type="SUPFAM" id="SSF56801">
    <property type="entry name" value="Acetyl-CoA synthetase-like"/>
    <property type="match status" value="1"/>
</dbReference>
<dbReference type="InterPro" id="IPR045851">
    <property type="entry name" value="AMP-bd_C_sf"/>
</dbReference>
<keyword evidence="6" id="KW-1185">Reference proteome</keyword>
<name>A0A1M7ZIG8_9HYPH</name>
<dbReference type="InterPro" id="IPR020845">
    <property type="entry name" value="AMP-binding_CS"/>
</dbReference>
<evidence type="ECO:0000313" key="6">
    <source>
        <dbReference type="Proteomes" id="UP000186406"/>
    </source>
</evidence>
<reference evidence="5 6" key="1">
    <citation type="submission" date="2016-12" db="EMBL/GenBank/DDBJ databases">
        <authorList>
            <person name="Song W.-J."/>
            <person name="Kurnit D.M."/>
        </authorList>
    </citation>
    <scope>NUCLEOTIDE SEQUENCE [LARGE SCALE GENOMIC DNA]</scope>
    <source>
        <strain evidence="5 6">DSM 19599</strain>
    </source>
</reference>
<dbReference type="PANTHER" id="PTHR43347">
    <property type="entry name" value="ACYL-COA SYNTHETASE"/>
    <property type="match status" value="1"/>
</dbReference>
<evidence type="ECO:0000259" key="2">
    <source>
        <dbReference type="Pfam" id="PF00501"/>
    </source>
</evidence>
<dbReference type="FunFam" id="3.30.300.30:FF:000017">
    <property type="entry name" value="Acyl-CoA synthetase short-chain family member 3"/>
    <property type="match status" value="1"/>
</dbReference>
<dbReference type="Pfam" id="PF16177">
    <property type="entry name" value="ACAS_N"/>
    <property type="match status" value="1"/>
</dbReference>
<gene>
    <name evidence="5" type="ORF">SAMN02745172_01833</name>
</gene>
<dbReference type="STRING" id="1123029.SAMN02745172_01833"/>
<dbReference type="Proteomes" id="UP000186406">
    <property type="component" value="Unassembled WGS sequence"/>
</dbReference>
<dbReference type="InterPro" id="IPR032387">
    <property type="entry name" value="ACAS_N"/>
</dbReference>
<dbReference type="Pfam" id="PF00501">
    <property type="entry name" value="AMP-binding"/>
    <property type="match status" value="1"/>
</dbReference>
<dbReference type="InterPro" id="IPR025110">
    <property type="entry name" value="AMP-bd_C"/>
</dbReference>
<dbReference type="PANTHER" id="PTHR43347:SF3">
    <property type="entry name" value="ACYL-COA SYNTHETASE SHORT-CHAIN FAMILY MEMBER 3, MITOCHONDRIAL"/>
    <property type="match status" value="1"/>
</dbReference>
<dbReference type="AlphaFoldDB" id="A0A1M7ZIG8"/>
<protein>
    <submittedName>
        <fullName evidence="5">Propionyl-CoA synthetase</fullName>
    </submittedName>
</protein>
<dbReference type="EMBL" id="FRXO01000003">
    <property type="protein sequence ID" value="SHO64705.1"/>
    <property type="molecule type" value="Genomic_DNA"/>
</dbReference>
<proteinExistence type="inferred from homology"/>
<comment type="similarity">
    <text evidence="1">Belongs to the ATP-dependent AMP-binding enzyme family.</text>
</comment>
<evidence type="ECO:0000256" key="1">
    <source>
        <dbReference type="ARBA" id="ARBA00006432"/>
    </source>
</evidence>
<dbReference type="Pfam" id="PF13193">
    <property type="entry name" value="AMP-binding_C"/>
    <property type="match status" value="1"/>
</dbReference>
<dbReference type="RefSeq" id="WP_073627802.1">
    <property type="nucleotide sequence ID" value="NZ_FRXO01000003.1"/>
</dbReference>
<evidence type="ECO:0000313" key="5">
    <source>
        <dbReference type="EMBL" id="SHO64705.1"/>
    </source>
</evidence>
<dbReference type="OrthoDB" id="7488310at2"/>